<dbReference type="OrthoDB" id="9796486at2"/>
<dbReference type="InterPro" id="IPR012675">
    <property type="entry name" value="Beta-grasp_dom_sf"/>
</dbReference>
<dbReference type="PROSITE" id="PS51085">
    <property type="entry name" value="2FE2S_FER_2"/>
    <property type="match status" value="1"/>
</dbReference>
<keyword evidence="4" id="KW-1185">Reference proteome</keyword>
<evidence type="ECO:0000256" key="1">
    <source>
        <dbReference type="ARBA" id="ARBA00023075"/>
    </source>
</evidence>
<evidence type="ECO:0000313" key="4">
    <source>
        <dbReference type="Proteomes" id="UP000000639"/>
    </source>
</evidence>
<dbReference type="NCBIfam" id="NF007985">
    <property type="entry name" value="PRK10713.1"/>
    <property type="match status" value="1"/>
</dbReference>
<dbReference type="GO" id="GO:0051537">
    <property type="term" value="F:2 iron, 2 sulfur cluster binding"/>
    <property type="evidence" value="ECO:0007669"/>
    <property type="project" value="InterPro"/>
</dbReference>
<dbReference type="RefSeq" id="WP_011769509.1">
    <property type="nucleotide sequence ID" value="NC_008709.1"/>
</dbReference>
<keyword evidence="1" id="KW-0830">Ubiquinone</keyword>
<proteinExistence type="predicted"/>
<dbReference type="SUPFAM" id="SSF54292">
    <property type="entry name" value="2Fe-2S ferredoxin-like"/>
    <property type="match status" value="1"/>
</dbReference>
<dbReference type="STRING" id="357804.Ping_1108"/>
<dbReference type="InterPro" id="IPR036010">
    <property type="entry name" value="2Fe-2S_ferredoxin-like_sf"/>
</dbReference>
<protein>
    <submittedName>
        <fullName evidence="3">Ferredoxin</fullName>
    </submittedName>
</protein>
<dbReference type="AlphaFoldDB" id="A1STY1"/>
<reference evidence="3 4" key="1">
    <citation type="submission" date="2007-01" db="EMBL/GenBank/DDBJ databases">
        <title>Complete sequence of Psychromonas ingrahamii 37.</title>
        <authorList>
            <consortium name="US DOE Joint Genome Institute"/>
            <person name="Copeland A."/>
            <person name="Lucas S."/>
            <person name="Lapidus A."/>
            <person name="Barry K."/>
            <person name="Detter J.C."/>
            <person name="Glavina del Rio T."/>
            <person name="Hammon N."/>
            <person name="Israni S."/>
            <person name="Dalin E."/>
            <person name="Tice H."/>
            <person name="Pitluck S."/>
            <person name="Thompson L.S."/>
            <person name="Brettin T."/>
            <person name="Bruce D."/>
            <person name="Han C."/>
            <person name="Tapia R."/>
            <person name="Schmutz J."/>
            <person name="Larimer F."/>
            <person name="Land M."/>
            <person name="Hauser L."/>
            <person name="Kyrpides N."/>
            <person name="Ivanova N."/>
            <person name="Staley J."/>
            <person name="Richardson P."/>
        </authorList>
    </citation>
    <scope>NUCLEOTIDE SEQUENCE [LARGE SCALE GENOMIC DNA]</scope>
    <source>
        <strain evidence="3 4">37</strain>
    </source>
</reference>
<dbReference type="InterPro" id="IPR006058">
    <property type="entry name" value="2Fe2S_fd_BS"/>
</dbReference>
<dbReference type="PROSITE" id="PS00197">
    <property type="entry name" value="2FE2S_FER_1"/>
    <property type="match status" value="1"/>
</dbReference>
<name>A1STY1_PSYIN</name>
<dbReference type="Gene3D" id="3.10.20.30">
    <property type="match status" value="1"/>
</dbReference>
<dbReference type="Proteomes" id="UP000000639">
    <property type="component" value="Chromosome"/>
</dbReference>
<dbReference type="KEGG" id="pin:Ping_1108"/>
<dbReference type="InterPro" id="IPR001041">
    <property type="entry name" value="2Fe-2S_ferredoxin-type"/>
</dbReference>
<dbReference type="eggNOG" id="COG1018">
    <property type="taxonomic scope" value="Bacteria"/>
</dbReference>
<organism evidence="3 4">
    <name type="scientific">Psychromonas ingrahamii (strain DSM 17664 / CCUG 51855 / 37)</name>
    <dbReference type="NCBI Taxonomy" id="357804"/>
    <lineage>
        <taxon>Bacteria</taxon>
        <taxon>Pseudomonadati</taxon>
        <taxon>Pseudomonadota</taxon>
        <taxon>Gammaproteobacteria</taxon>
        <taxon>Alteromonadales</taxon>
        <taxon>Psychromonadaceae</taxon>
        <taxon>Psychromonas</taxon>
    </lineage>
</organism>
<accession>A1STY1</accession>
<dbReference type="EMBL" id="CP000510">
    <property type="protein sequence ID" value="ABM02946.1"/>
    <property type="molecule type" value="Genomic_DNA"/>
</dbReference>
<dbReference type="HOGENOM" id="CLU_082632_6_3_6"/>
<dbReference type="CDD" id="cd00207">
    <property type="entry name" value="fer2"/>
    <property type="match status" value="1"/>
</dbReference>
<sequence>MSKKITVNGIEYPLDTKKTLLENLEAQAIHQEYHCRDGHCGVCRCRLIGGKVDYINYPMAYLRDGEVLTCCTKSQQDIILETY</sequence>
<dbReference type="Pfam" id="PF00111">
    <property type="entry name" value="Fer2"/>
    <property type="match status" value="1"/>
</dbReference>
<evidence type="ECO:0000259" key="2">
    <source>
        <dbReference type="PROSITE" id="PS51085"/>
    </source>
</evidence>
<gene>
    <name evidence="3" type="ordered locus">Ping_1108</name>
</gene>
<feature type="domain" description="2Fe-2S ferredoxin-type" evidence="2">
    <location>
        <begin position="3"/>
        <end position="83"/>
    </location>
</feature>
<evidence type="ECO:0000313" key="3">
    <source>
        <dbReference type="EMBL" id="ABM02946.1"/>
    </source>
</evidence>